<evidence type="ECO:0000313" key="3">
    <source>
        <dbReference type="EMBL" id="GJT13222.1"/>
    </source>
</evidence>
<dbReference type="Pfam" id="PF07727">
    <property type="entry name" value="RVT_2"/>
    <property type="match status" value="1"/>
</dbReference>
<dbReference type="PANTHER" id="PTHR11439:SF463">
    <property type="entry name" value="REVERSE TRANSCRIPTASE TY1_COPIA-TYPE DOMAIN-CONTAINING PROTEIN"/>
    <property type="match status" value="1"/>
</dbReference>
<name>A0ABQ5BHF2_9ASTR</name>
<gene>
    <name evidence="3" type="ORF">Tco_0860264</name>
</gene>
<evidence type="ECO:0000259" key="2">
    <source>
        <dbReference type="Pfam" id="PF07727"/>
    </source>
</evidence>
<feature type="region of interest" description="Disordered" evidence="1">
    <location>
        <begin position="1"/>
        <end position="27"/>
    </location>
</feature>
<protein>
    <submittedName>
        <fullName evidence="3">Retrovirus-related pol polyprotein from transposon TNT 1-94</fullName>
    </submittedName>
</protein>
<dbReference type="SUPFAM" id="SSF56672">
    <property type="entry name" value="DNA/RNA polymerases"/>
    <property type="match status" value="1"/>
</dbReference>
<dbReference type="InterPro" id="IPR013103">
    <property type="entry name" value="RVT_2"/>
</dbReference>
<sequence length="489" mass="57353">MKIKESLNVTFDETPPPSKTSPLVDDDLDEEEAIKVTEKRNLENDIEDETLEIDEIVDIKESRNHPFENLIGDHNQRTLSWLMAMQEELNQFITNDVWELVPQPKNMTIIGTKWVFRNKLDENDIVSRNKARLVAQGYNQQEGIDYDETYAPVARLESIRILLAYAYALDFKLFQMDVKSAFLNGFINEEVYVAQPLGFIDFEKPDHVYKLKKALYGLKQAPKACYDRLKAFLIKHEYKMGMAPKTSHLEAVKRIFRYIKGTTHLGLWYPKGTDIETVVYADSDHAGDYMDRKSTNDQQIRRIHQLDTTYRPFHSEYRIDLQSKQRNLFDFETPLCKAFNDFNYLLKIDTDLVTFDIQGIGMYEEYELNNHVTRFLEEPCSDIDGFCNGEEQPGMVWVGSITYFQDHKRNASSQDNQGNEERRDDPALEPSVYKIRRFEMMKYSFNADEEYISIKESEYLNHSKDNLDAYRELLHIIDEGWVMATPDEE</sequence>
<evidence type="ECO:0000256" key="1">
    <source>
        <dbReference type="SAM" id="MobiDB-lite"/>
    </source>
</evidence>
<dbReference type="InterPro" id="IPR043502">
    <property type="entry name" value="DNA/RNA_pol_sf"/>
</dbReference>
<dbReference type="Proteomes" id="UP001151760">
    <property type="component" value="Unassembled WGS sequence"/>
</dbReference>
<keyword evidence="4" id="KW-1185">Reference proteome</keyword>
<proteinExistence type="predicted"/>
<organism evidence="3 4">
    <name type="scientific">Tanacetum coccineum</name>
    <dbReference type="NCBI Taxonomy" id="301880"/>
    <lineage>
        <taxon>Eukaryota</taxon>
        <taxon>Viridiplantae</taxon>
        <taxon>Streptophyta</taxon>
        <taxon>Embryophyta</taxon>
        <taxon>Tracheophyta</taxon>
        <taxon>Spermatophyta</taxon>
        <taxon>Magnoliopsida</taxon>
        <taxon>eudicotyledons</taxon>
        <taxon>Gunneridae</taxon>
        <taxon>Pentapetalae</taxon>
        <taxon>asterids</taxon>
        <taxon>campanulids</taxon>
        <taxon>Asterales</taxon>
        <taxon>Asteraceae</taxon>
        <taxon>Asteroideae</taxon>
        <taxon>Anthemideae</taxon>
        <taxon>Anthemidinae</taxon>
        <taxon>Tanacetum</taxon>
    </lineage>
</organism>
<feature type="domain" description="Reverse transcriptase Ty1/copia-type" evidence="2">
    <location>
        <begin position="95"/>
        <end position="240"/>
    </location>
</feature>
<reference evidence="3" key="1">
    <citation type="journal article" date="2022" name="Int. J. Mol. Sci.">
        <title>Draft Genome of Tanacetum Coccineum: Genomic Comparison of Closely Related Tanacetum-Family Plants.</title>
        <authorList>
            <person name="Yamashiro T."/>
            <person name="Shiraishi A."/>
            <person name="Nakayama K."/>
            <person name="Satake H."/>
        </authorList>
    </citation>
    <scope>NUCLEOTIDE SEQUENCE</scope>
</reference>
<reference evidence="3" key="2">
    <citation type="submission" date="2022-01" db="EMBL/GenBank/DDBJ databases">
        <authorList>
            <person name="Yamashiro T."/>
            <person name="Shiraishi A."/>
            <person name="Satake H."/>
            <person name="Nakayama K."/>
        </authorList>
    </citation>
    <scope>NUCLEOTIDE SEQUENCE</scope>
</reference>
<dbReference type="EMBL" id="BQNB010013212">
    <property type="protein sequence ID" value="GJT13222.1"/>
    <property type="molecule type" value="Genomic_DNA"/>
</dbReference>
<comment type="caution">
    <text evidence="3">The sequence shown here is derived from an EMBL/GenBank/DDBJ whole genome shotgun (WGS) entry which is preliminary data.</text>
</comment>
<dbReference type="PANTHER" id="PTHR11439">
    <property type="entry name" value="GAG-POL-RELATED RETROTRANSPOSON"/>
    <property type="match status" value="1"/>
</dbReference>
<accession>A0ABQ5BHF2</accession>
<evidence type="ECO:0000313" key="4">
    <source>
        <dbReference type="Proteomes" id="UP001151760"/>
    </source>
</evidence>